<dbReference type="InterPro" id="IPR013320">
    <property type="entry name" value="ConA-like_dom_sf"/>
</dbReference>
<dbReference type="Gene3D" id="2.60.40.10">
    <property type="entry name" value="Immunoglobulins"/>
    <property type="match status" value="1"/>
</dbReference>
<proteinExistence type="predicted"/>
<accession>A0ABS3N7P4</accession>
<feature type="coiled-coil region" evidence="3">
    <location>
        <begin position="645"/>
        <end position="684"/>
    </location>
</feature>
<comment type="caution">
    <text evidence="5">The sequence shown here is derived from an EMBL/GenBank/DDBJ whole genome shotgun (WGS) entry which is preliminary data.</text>
</comment>
<evidence type="ECO:0008006" key="7">
    <source>
        <dbReference type="Google" id="ProtNLM"/>
    </source>
</evidence>
<evidence type="ECO:0000256" key="2">
    <source>
        <dbReference type="ARBA" id="ARBA00023295"/>
    </source>
</evidence>
<evidence type="ECO:0000313" key="6">
    <source>
        <dbReference type="Proteomes" id="UP000663981"/>
    </source>
</evidence>
<dbReference type="PANTHER" id="PTHR43301">
    <property type="entry name" value="ARABINAN ENDO-1,5-ALPHA-L-ARABINOSIDASE"/>
    <property type="match status" value="1"/>
</dbReference>
<protein>
    <recommendedName>
        <fullName evidence="7">LamG-like jellyroll fold domain-containing protein</fullName>
    </recommendedName>
</protein>
<evidence type="ECO:0000256" key="1">
    <source>
        <dbReference type="ARBA" id="ARBA00022801"/>
    </source>
</evidence>
<dbReference type="InterPro" id="IPR023296">
    <property type="entry name" value="Glyco_hydro_beta-prop_sf"/>
</dbReference>
<dbReference type="Pfam" id="PF13385">
    <property type="entry name" value="Laminin_G_3"/>
    <property type="match status" value="1"/>
</dbReference>
<dbReference type="PANTHER" id="PTHR43301:SF3">
    <property type="entry name" value="ARABINAN ENDO-1,5-ALPHA-L-ARABINOSIDASE A-RELATED"/>
    <property type="match status" value="1"/>
</dbReference>
<gene>
    <name evidence="5" type="ORF">I7822_20545</name>
</gene>
<keyword evidence="2" id="KW-0326">Glycosidase</keyword>
<dbReference type="Proteomes" id="UP000663981">
    <property type="component" value="Unassembled WGS sequence"/>
</dbReference>
<dbReference type="SUPFAM" id="SSF75005">
    <property type="entry name" value="Arabinanase/levansucrase/invertase"/>
    <property type="match status" value="1"/>
</dbReference>
<dbReference type="InterPro" id="IPR050727">
    <property type="entry name" value="GH43_arabinanases"/>
</dbReference>
<organism evidence="5 6">
    <name type="scientific">Metabacillus bambusae</name>
    <dbReference type="NCBI Taxonomy" id="2795218"/>
    <lineage>
        <taxon>Bacteria</taxon>
        <taxon>Bacillati</taxon>
        <taxon>Bacillota</taxon>
        <taxon>Bacilli</taxon>
        <taxon>Bacillales</taxon>
        <taxon>Bacillaceae</taxon>
        <taxon>Metabacillus</taxon>
    </lineage>
</organism>
<evidence type="ECO:0000256" key="3">
    <source>
        <dbReference type="SAM" id="Coils"/>
    </source>
</evidence>
<keyword evidence="6" id="KW-1185">Reference proteome</keyword>
<evidence type="ECO:0000256" key="4">
    <source>
        <dbReference type="SAM" id="MobiDB-lite"/>
    </source>
</evidence>
<dbReference type="InterPro" id="IPR013783">
    <property type="entry name" value="Ig-like_fold"/>
</dbReference>
<dbReference type="SUPFAM" id="SSF49899">
    <property type="entry name" value="Concanavalin A-like lectins/glucanases"/>
    <property type="match status" value="1"/>
</dbReference>
<feature type="compositionally biased region" description="Acidic residues" evidence="4">
    <location>
        <begin position="447"/>
        <end position="459"/>
    </location>
</feature>
<dbReference type="RefSeq" id="WP_207980945.1">
    <property type="nucleotide sequence ID" value="NZ_JAGDEL010000019.1"/>
</dbReference>
<dbReference type="CDD" id="cd08983">
    <property type="entry name" value="GH43_Bt3655-like"/>
    <property type="match status" value="1"/>
</dbReference>
<keyword evidence="3" id="KW-0175">Coiled coil</keyword>
<name>A0ABS3N7P4_9BACI</name>
<keyword evidence="1" id="KW-0378">Hydrolase</keyword>
<dbReference type="Gene3D" id="2.115.10.20">
    <property type="entry name" value="Glycosyl hydrolase domain, family 43"/>
    <property type="match status" value="1"/>
</dbReference>
<evidence type="ECO:0000313" key="5">
    <source>
        <dbReference type="EMBL" id="MBO1514014.1"/>
    </source>
</evidence>
<sequence length="703" mass="78390">MVWESDDLINWSDQRMIEIAPEDAGNAWAPETIYDPTTGEYVVYWASNVDGHNIYYAKTRDFWTFTKPEIYVPKTETNTFIDTSMIEHNGSYYRFTKNEQDISVFLEKSDSVLGDFELVKNKVGDQGGVEGPGIFKMNGIEKWILLLDGYAGSNSGAGFFPLIAESAEDLDKGNFRRLENTEFRMPTGAKHGSILPVTQKEYDAVMEKWGKALVKPVSPDTGEKIIPDLKYTFDEDLQGTTVKNTSASSVQNNGKLHNGASYKEDAEKGKVLYLGGGNAGTESPYLEFPQGYFDGKDNVSIFMDIKSEMDNQFFFTFGVGQNEQKYLFLRTRPNEIYSTLTVKSWSKEQKVIEQLSSPIKNTWTNIGIVLERNADGNHSTMKLYKDGVLVGEETQLVANLSTMGADLKAYLGKAFYNDPYFKGAFDNVRVYNRALTDDQVNHVFNQDPEEPGEEADETPPEGQFTINNGAEFTNKSTANLSLEAKDDISGVSQVRYSTNAKEWSEWEEFKPSIELTLPAGDGEKTVFVEFKDHAGNISESYQQKITLDTTAPVIEFTGYKETYSVDSSIKITCSIIDELSGIASKECENVEGPAYEFELRINKITATATDNAGNTAKAEIEFTVTVDFDSLGRLTEALVTKEGVAESLVKKLQSAKESAAKDNNQAMNGQLNAYENQLKAQSGKSISEENTKILINLLKQMKE</sequence>
<dbReference type="EMBL" id="JAGDEL010000019">
    <property type="protein sequence ID" value="MBO1514014.1"/>
    <property type="molecule type" value="Genomic_DNA"/>
</dbReference>
<feature type="region of interest" description="Disordered" evidence="4">
    <location>
        <begin position="444"/>
        <end position="463"/>
    </location>
</feature>
<reference evidence="5 6" key="1">
    <citation type="submission" date="2021-03" db="EMBL/GenBank/DDBJ databases">
        <title>Whole genome sequence of Metabacillus bambusae BG109.</title>
        <authorList>
            <person name="Jeong J.W."/>
        </authorList>
    </citation>
    <scope>NUCLEOTIDE SEQUENCE [LARGE SCALE GENOMIC DNA]</scope>
    <source>
        <strain evidence="5 6">BG109</strain>
    </source>
</reference>
<dbReference type="Gene3D" id="2.60.120.200">
    <property type="match status" value="1"/>
</dbReference>